<dbReference type="EMBL" id="BAAAUU010000008">
    <property type="protein sequence ID" value="GAA3173879.1"/>
    <property type="molecule type" value="Genomic_DNA"/>
</dbReference>
<feature type="region of interest" description="Disordered" evidence="1">
    <location>
        <begin position="160"/>
        <end position="183"/>
    </location>
</feature>
<name>A0ABP6PB84_9ACTN</name>
<comment type="caution">
    <text evidence="2">The sequence shown here is derived from an EMBL/GenBank/DDBJ whole genome shotgun (WGS) entry which is preliminary data.</text>
</comment>
<feature type="compositionally biased region" description="Basic and acidic residues" evidence="1">
    <location>
        <begin position="166"/>
        <end position="183"/>
    </location>
</feature>
<gene>
    <name evidence="2" type="ORF">GCM10010467_05090</name>
</gene>
<protein>
    <recommendedName>
        <fullName evidence="4">Restriction endonuclease</fullName>
    </recommendedName>
</protein>
<reference evidence="3" key="1">
    <citation type="journal article" date="2019" name="Int. J. Syst. Evol. Microbiol.">
        <title>The Global Catalogue of Microorganisms (GCM) 10K type strain sequencing project: providing services to taxonomists for standard genome sequencing and annotation.</title>
        <authorList>
            <consortium name="The Broad Institute Genomics Platform"/>
            <consortium name="The Broad Institute Genome Sequencing Center for Infectious Disease"/>
            <person name="Wu L."/>
            <person name="Ma J."/>
        </authorList>
    </citation>
    <scope>NUCLEOTIDE SEQUENCE [LARGE SCALE GENOMIC DNA]</scope>
    <source>
        <strain evidence="3">JCM 9376</strain>
    </source>
</reference>
<accession>A0ABP6PB84</accession>
<dbReference type="RefSeq" id="WP_344681496.1">
    <property type="nucleotide sequence ID" value="NZ_BAAAUU010000008.1"/>
</dbReference>
<keyword evidence="3" id="KW-1185">Reference proteome</keyword>
<evidence type="ECO:0008006" key="4">
    <source>
        <dbReference type="Google" id="ProtNLM"/>
    </source>
</evidence>
<sequence>MSTEVLVDGIYFTFPNADAVHIFDDSAQYNDVKGWGIKGCDIVLLKNDELWLIEVKDYTYPGASQPQDLVATLASKISGTLGMLHIWSRSENDGDAYEFARRCAKAKRIHAALHVEPKDGGRKEKQVQAVLMPLQGKINMVGKSMKLQGALVSSTFAPNDNAAWTSRRDPTKRAAHQDRSSPL</sequence>
<proteinExistence type="predicted"/>
<dbReference type="Proteomes" id="UP001501404">
    <property type="component" value="Unassembled WGS sequence"/>
</dbReference>
<organism evidence="2 3">
    <name type="scientific">Actinocorallia glomerata</name>
    <dbReference type="NCBI Taxonomy" id="46203"/>
    <lineage>
        <taxon>Bacteria</taxon>
        <taxon>Bacillati</taxon>
        <taxon>Actinomycetota</taxon>
        <taxon>Actinomycetes</taxon>
        <taxon>Streptosporangiales</taxon>
        <taxon>Thermomonosporaceae</taxon>
        <taxon>Actinocorallia</taxon>
    </lineage>
</organism>
<evidence type="ECO:0000256" key="1">
    <source>
        <dbReference type="SAM" id="MobiDB-lite"/>
    </source>
</evidence>
<evidence type="ECO:0000313" key="2">
    <source>
        <dbReference type="EMBL" id="GAA3173879.1"/>
    </source>
</evidence>
<evidence type="ECO:0000313" key="3">
    <source>
        <dbReference type="Proteomes" id="UP001501404"/>
    </source>
</evidence>